<evidence type="ECO:0000256" key="3">
    <source>
        <dbReference type="ARBA" id="ARBA00022691"/>
    </source>
</evidence>
<dbReference type="InterPro" id="IPR026170">
    <property type="entry name" value="FAM173A/B"/>
</dbReference>
<comment type="caution">
    <text evidence="6">The sequence shown here is derived from an EMBL/GenBank/DDBJ whole genome shotgun (WGS) entry which is preliminary data.</text>
</comment>
<keyword evidence="4" id="KW-0472">Membrane</keyword>
<evidence type="ECO:0000256" key="4">
    <source>
        <dbReference type="SAM" id="Phobius"/>
    </source>
</evidence>
<keyword evidence="7" id="KW-1185">Reference proteome</keyword>
<evidence type="ECO:0000256" key="1">
    <source>
        <dbReference type="ARBA" id="ARBA00022603"/>
    </source>
</evidence>
<reference evidence="7" key="1">
    <citation type="journal article" date="2019" name="Int. J. Syst. Evol. Microbiol.">
        <title>The Global Catalogue of Microorganisms (GCM) 10K type strain sequencing project: providing services to taxonomists for standard genome sequencing and annotation.</title>
        <authorList>
            <consortium name="The Broad Institute Genomics Platform"/>
            <consortium name="The Broad Institute Genome Sequencing Center for Infectious Disease"/>
            <person name="Wu L."/>
            <person name="Ma J."/>
        </authorList>
    </citation>
    <scope>NUCLEOTIDE SEQUENCE [LARGE SCALE GENOMIC DNA]</scope>
    <source>
        <strain evidence="7">CCM 2767</strain>
    </source>
</reference>
<dbReference type="PANTHER" id="PTHR13610:SF9">
    <property type="entry name" value="FI06469P"/>
    <property type="match status" value="1"/>
</dbReference>
<accession>A0A8J3ATD4</accession>
<dbReference type="InterPro" id="IPR029063">
    <property type="entry name" value="SAM-dependent_MTases_sf"/>
</dbReference>
<dbReference type="CDD" id="cd02440">
    <property type="entry name" value="AdoMet_MTases"/>
    <property type="match status" value="1"/>
</dbReference>
<gene>
    <name evidence="6" type="ORF">GCM10008066_02900</name>
</gene>
<feature type="transmembrane region" description="Helical" evidence="4">
    <location>
        <begin position="53"/>
        <end position="71"/>
    </location>
</feature>
<evidence type="ECO:0000313" key="6">
    <source>
        <dbReference type="EMBL" id="GGI16226.1"/>
    </source>
</evidence>
<protein>
    <recommendedName>
        <fullName evidence="5">Methyltransferase domain-containing protein</fullName>
    </recommendedName>
</protein>
<feature type="transmembrane region" description="Helical" evidence="4">
    <location>
        <begin position="6"/>
        <end position="32"/>
    </location>
</feature>
<keyword evidence="3" id="KW-0949">S-adenosyl-L-methionine</keyword>
<dbReference type="Proteomes" id="UP000642180">
    <property type="component" value="Unassembled WGS sequence"/>
</dbReference>
<sequence length="243" mass="27365">MALVLQVLSFVVTLLLIVCLDAIFGVAVHVVLAATLQGGIAAALSRVCKQAPWWLAIQFFFPIVLVLLLGLHLPPTLFLGAFLILLLLYWSTYRTQVPFYPSRMAAWQAVESLLPSTSPIRIIDIGSGLGGLSLHLAKQRPDDVLQGIEIAPLPWFISRLRARFSRRHVDFVRGDYRDLDFAQYDVIFAYLSPAAMPDLWQKARVEMRPGTLLLSYEFQIPDVTAEIVMRPEEKGPELYGWKM</sequence>
<evidence type="ECO:0000313" key="7">
    <source>
        <dbReference type="Proteomes" id="UP000642180"/>
    </source>
</evidence>
<keyword evidence="4" id="KW-0812">Transmembrane</keyword>
<proteinExistence type="predicted"/>
<evidence type="ECO:0000256" key="2">
    <source>
        <dbReference type="ARBA" id="ARBA00022679"/>
    </source>
</evidence>
<dbReference type="RefSeq" id="WP_229726149.1">
    <property type="nucleotide sequence ID" value="NZ_BMDI01000001.1"/>
</dbReference>
<dbReference type="Gene3D" id="3.40.50.150">
    <property type="entry name" value="Vaccinia Virus protein VP39"/>
    <property type="match status" value="1"/>
</dbReference>
<dbReference type="EMBL" id="BMDI01000001">
    <property type="protein sequence ID" value="GGI16226.1"/>
    <property type="molecule type" value="Genomic_DNA"/>
</dbReference>
<evidence type="ECO:0000259" key="5">
    <source>
        <dbReference type="Pfam" id="PF13649"/>
    </source>
</evidence>
<name>A0A8J3ATD4_9BURK</name>
<dbReference type="Pfam" id="PF13649">
    <property type="entry name" value="Methyltransf_25"/>
    <property type="match status" value="1"/>
</dbReference>
<keyword evidence="2" id="KW-0808">Transferase</keyword>
<dbReference type="AlphaFoldDB" id="A0A8J3ATD4"/>
<keyword evidence="4" id="KW-1133">Transmembrane helix</keyword>
<organism evidence="6 7">
    <name type="scientific">Oxalicibacterium faecigallinarum</name>
    <dbReference type="NCBI Taxonomy" id="573741"/>
    <lineage>
        <taxon>Bacteria</taxon>
        <taxon>Pseudomonadati</taxon>
        <taxon>Pseudomonadota</taxon>
        <taxon>Betaproteobacteria</taxon>
        <taxon>Burkholderiales</taxon>
        <taxon>Oxalobacteraceae</taxon>
        <taxon>Oxalicibacterium</taxon>
    </lineage>
</organism>
<dbReference type="GO" id="GO:0032259">
    <property type="term" value="P:methylation"/>
    <property type="evidence" value="ECO:0007669"/>
    <property type="project" value="UniProtKB-KW"/>
</dbReference>
<dbReference type="InterPro" id="IPR041698">
    <property type="entry name" value="Methyltransf_25"/>
</dbReference>
<keyword evidence="1" id="KW-0489">Methyltransferase</keyword>
<feature type="transmembrane region" description="Helical" evidence="4">
    <location>
        <begin position="77"/>
        <end position="93"/>
    </location>
</feature>
<dbReference type="GO" id="GO:0016279">
    <property type="term" value="F:protein-lysine N-methyltransferase activity"/>
    <property type="evidence" value="ECO:0007669"/>
    <property type="project" value="InterPro"/>
</dbReference>
<dbReference type="SUPFAM" id="SSF53335">
    <property type="entry name" value="S-adenosyl-L-methionine-dependent methyltransferases"/>
    <property type="match status" value="1"/>
</dbReference>
<feature type="domain" description="Methyltransferase" evidence="5">
    <location>
        <begin position="122"/>
        <end position="202"/>
    </location>
</feature>
<dbReference type="PANTHER" id="PTHR13610">
    <property type="entry name" value="METHYLTRANSFERASE DOMAIN-CONTAINING PROTEIN"/>
    <property type="match status" value="1"/>
</dbReference>